<dbReference type="NCBIfam" id="TIGR02937">
    <property type="entry name" value="sigma70-ECF"/>
    <property type="match status" value="1"/>
</dbReference>
<feature type="domain" description="RNA polymerase sigma-70 region 2" evidence="6">
    <location>
        <begin position="7"/>
        <end position="75"/>
    </location>
</feature>
<evidence type="ECO:0000313" key="11">
    <source>
        <dbReference type="EMBL" id="CAB4967607.1"/>
    </source>
</evidence>
<accession>A0A6J6BIH1</accession>
<dbReference type="GO" id="GO:0016987">
    <property type="term" value="F:sigma factor activity"/>
    <property type="evidence" value="ECO:0007669"/>
    <property type="project" value="UniProtKB-KW"/>
</dbReference>
<dbReference type="PANTHER" id="PTHR43133">
    <property type="entry name" value="RNA POLYMERASE ECF-TYPE SIGMA FACTO"/>
    <property type="match status" value="1"/>
</dbReference>
<dbReference type="InterPro" id="IPR036388">
    <property type="entry name" value="WH-like_DNA-bd_sf"/>
</dbReference>
<proteinExistence type="inferred from homology"/>
<dbReference type="CDD" id="cd06171">
    <property type="entry name" value="Sigma70_r4"/>
    <property type="match status" value="1"/>
</dbReference>
<evidence type="ECO:0000256" key="2">
    <source>
        <dbReference type="ARBA" id="ARBA00023015"/>
    </source>
</evidence>
<dbReference type="InterPro" id="IPR014284">
    <property type="entry name" value="RNA_pol_sigma-70_dom"/>
</dbReference>
<keyword evidence="3" id="KW-0731">Sigma factor</keyword>
<protein>
    <submittedName>
        <fullName evidence="8">Unannotated protein</fullName>
    </submittedName>
</protein>
<evidence type="ECO:0000313" key="8">
    <source>
        <dbReference type="EMBL" id="CAB4538213.1"/>
    </source>
</evidence>
<dbReference type="InterPro" id="IPR013324">
    <property type="entry name" value="RNA_pol_sigma_r3/r4-like"/>
</dbReference>
<evidence type="ECO:0000313" key="9">
    <source>
        <dbReference type="EMBL" id="CAB4622737.1"/>
    </source>
</evidence>
<evidence type="ECO:0000256" key="4">
    <source>
        <dbReference type="ARBA" id="ARBA00023125"/>
    </source>
</evidence>
<dbReference type="InterPro" id="IPR039425">
    <property type="entry name" value="RNA_pol_sigma-70-like"/>
</dbReference>
<keyword evidence="5" id="KW-0804">Transcription</keyword>
<evidence type="ECO:0000313" key="10">
    <source>
        <dbReference type="EMBL" id="CAB4779320.1"/>
    </source>
</evidence>
<dbReference type="Pfam" id="PF04542">
    <property type="entry name" value="Sigma70_r2"/>
    <property type="match status" value="1"/>
</dbReference>
<name>A0A6J6BIH1_9ZZZZ</name>
<dbReference type="Gene3D" id="1.10.10.10">
    <property type="entry name" value="Winged helix-like DNA-binding domain superfamily/Winged helix DNA-binding domain"/>
    <property type="match status" value="1"/>
</dbReference>
<dbReference type="Gene3D" id="1.10.1740.10">
    <property type="match status" value="1"/>
</dbReference>
<dbReference type="EMBL" id="CAFBQJ010000027">
    <property type="protein sequence ID" value="CAB5045640.1"/>
    <property type="molecule type" value="Genomic_DNA"/>
</dbReference>
<dbReference type="EMBL" id="CAEZVL010000010">
    <property type="protein sequence ID" value="CAB4622737.1"/>
    <property type="molecule type" value="Genomic_DNA"/>
</dbReference>
<evidence type="ECO:0000256" key="3">
    <source>
        <dbReference type="ARBA" id="ARBA00023082"/>
    </source>
</evidence>
<organism evidence="8">
    <name type="scientific">freshwater metagenome</name>
    <dbReference type="NCBI Taxonomy" id="449393"/>
    <lineage>
        <taxon>unclassified sequences</taxon>
        <taxon>metagenomes</taxon>
        <taxon>ecological metagenomes</taxon>
    </lineage>
</organism>
<dbReference type="GO" id="GO:0003677">
    <property type="term" value="F:DNA binding"/>
    <property type="evidence" value="ECO:0007669"/>
    <property type="project" value="UniProtKB-KW"/>
</dbReference>
<dbReference type="Pfam" id="PF08281">
    <property type="entry name" value="Sigma70_r4_2"/>
    <property type="match status" value="1"/>
</dbReference>
<dbReference type="SUPFAM" id="SSF88946">
    <property type="entry name" value="Sigma2 domain of RNA polymerase sigma factors"/>
    <property type="match status" value="1"/>
</dbReference>
<comment type="similarity">
    <text evidence="1">Belongs to the sigma-70 factor family. ECF subfamily.</text>
</comment>
<dbReference type="AlphaFoldDB" id="A0A6J6BIH1"/>
<gene>
    <name evidence="8" type="ORF">UFOPK1421_00495</name>
    <name evidence="9" type="ORF">UFOPK1960_00140</name>
    <name evidence="10" type="ORF">UFOPK2921_00760</name>
    <name evidence="11" type="ORF">UFOPK3889_00230</name>
    <name evidence="12" type="ORF">UFOPK4275_00261</name>
    <name evidence="13" type="ORF">UFOPK4422_00930</name>
</gene>
<evidence type="ECO:0000259" key="6">
    <source>
        <dbReference type="Pfam" id="PF04542"/>
    </source>
</evidence>
<evidence type="ECO:0000259" key="7">
    <source>
        <dbReference type="Pfam" id="PF08281"/>
    </source>
</evidence>
<dbReference type="EMBL" id="CAEZZV010000083">
    <property type="protein sequence ID" value="CAB4779320.1"/>
    <property type="molecule type" value="Genomic_DNA"/>
</dbReference>
<evidence type="ECO:0000313" key="13">
    <source>
        <dbReference type="EMBL" id="CAB5124913.1"/>
    </source>
</evidence>
<evidence type="ECO:0000256" key="1">
    <source>
        <dbReference type="ARBA" id="ARBA00010641"/>
    </source>
</evidence>
<dbReference type="SUPFAM" id="SSF88659">
    <property type="entry name" value="Sigma3 and sigma4 domains of RNA polymerase sigma factors"/>
    <property type="match status" value="1"/>
</dbReference>
<dbReference type="PANTHER" id="PTHR43133:SF8">
    <property type="entry name" value="RNA POLYMERASE SIGMA FACTOR HI_1459-RELATED"/>
    <property type="match status" value="1"/>
</dbReference>
<dbReference type="GO" id="GO:0006352">
    <property type="term" value="P:DNA-templated transcription initiation"/>
    <property type="evidence" value="ECO:0007669"/>
    <property type="project" value="InterPro"/>
</dbReference>
<dbReference type="EMBL" id="CAFBRX010000087">
    <property type="protein sequence ID" value="CAB5124913.1"/>
    <property type="molecule type" value="Genomic_DNA"/>
</dbReference>
<dbReference type="EMBL" id="CAEZSL010000039">
    <property type="protein sequence ID" value="CAB4538213.1"/>
    <property type="molecule type" value="Genomic_DNA"/>
</dbReference>
<keyword evidence="4" id="KW-0238">DNA-binding</keyword>
<dbReference type="InterPro" id="IPR013249">
    <property type="entry name" value="RNA_pol_sigma70_r4_t2"/>
</dbReference>
<dbReference type="InterPro" id="IPR013325">
    <property type="entry name" value="RNA_pol_sigma_r2"/>
</dbReference>
<feature type="domain" description="RNA polymerase sigma factor 70 region 4 type 2" evidence="7">
    <location>
        <begin position="106"/>
        <end position="158"/>
    </location>
</feature>
<keyword evidence="2" id="KW-0805">Transcription regulation</keyword>
<reference evidence="8" key="1">
    <citation type="submission" date="2020-05" db="EMBL/GenBank/DDBJ databases">
        <authorList>
            <person name="Chiriac C."/>
            <person name="Salcher M."/>
            <person name="Ghai R."/>
            <person name="Kavagutti S V."/>
        </authorList>
    </citation>
    <scope>NUCLEOTIDE SEQUENCE</scope>
</reference>
<dbReference type="InterPro" id="IPR007627">
    <property type="entry name" value="RNA_pol_sigma70_r2"/>
</dbReference>
<sequence length="180" mass="20365">MAPLEQLLRDNYSMMRAVCWRILGNESDADDATQNAMMAIVKNFSSFDERSAFSTWAYRIATNAALDELRRRRRRPLTLLKQDDGETTDIADQRSEDQFSHIDAHDELSSALALIPEEYRVALVLRDVADLDYEEISHILDVPIGTVRSRIARGRGRLAEILGNQNPSGERQTPDSESPS</sequence>
<evidence type="ECO:0000256" key="5">
    <source>
        <dbReference type="ARBA" id="ARBA00023163"/>
    </source>
</evidence>
<evidence type="ECO:0000313" key="12">
    <source>
        <dbReference type="EMBL" id="CAB5045640.1"/>
    </source>
</evidence>
<dbReference type="EMBL" id="CAFBNZ010000023">
    <property type="protein sequence ID" value="CAB4967607.1"/>
    <property type="molecule type" value="Genomic_DNA"/>
</dbReference>